<dbReference type="AlphaFoldDB" id="A0A9D9HHB2"/>
<proteinExistence type="predicted"/>
<dbReference type="PANTHER" id="PTHR22916">
    <property type="entry name" value="GLYCOSYLTRANSFERASE"/>
    <property type="match status" value="1"/>
</dbReference>
<dbReference type="PANTHER" id="PTHR22916:SF3">
    <property type="entry name" value="UDP-GLCNAC:BETAGAL BETA-1,3-N-ACETYLGLUCOSAMINYLTRANSFERASE-LIKE PROTEIN 1"/>
    <property type="match status" value="1"/>
</dbReference>
<reference evidence="2" key="2">
    <citation type="journal article" date="2021" name="PeerJ">
        <title>Extensive microbial diversity within the chicken gut microbiome revealed by metagenomics and culture.</title>
        <authorList>
            <person name="Gilroy R."/>
            <person name="Ravi A."/>
            <person name="Getino M."/>
            <person name="Pursley I."/>
            <person name="Horton D.L."/>
            <person name="Alikhan N.F."/>
            <person name="Baker D."/>
            <person name="Gharbi K."/>
            <person name="Hall N."/>
            <person name="Watson M."/>
            <person name="Adriaenssens E.M."/>
            <person name="Foster-Nyarko E."/>
            <person name="Jarju S."/>
            <person name="Secka A."/>
            <person name="Antonio M."/>
            <person name="Oren A."/>
            <person name="Chaudhuri R.R."/>
            <person name="La Ragione R."/>
            <person name="Hildebrand F."/>
            <person name="Pallen M.J."/>
        </authorList>
    </citation>
    <scope>NUCLEOTIDE SEQUENCE</scope>
    <source>
        <strain evidence="2">B3-4054</strain>
    </source>
</reference>
<gene>
    <name evidence="2" type="ORF">IAA96_03815</name>
</gene>
<name>A0A9D9HHB2_9SPIR</name>
<organism evidence="2 3">
    <name type="scientific">Candidatus Avitreponema avistercoris</name>
    <dbReference type="NCBI Taxonomy" id="2840705"/>
    <lineage>
        <taxon>Bacteria</taxon>
        <taxon>Pseudomonadati</taxon>
        <taxon>Spirochaetota</taxon>
        <taxon>Spirochaetia</taxon>
        <taxon>Spirochaetales</taxon>
        <taxon>Candidatus Avitreponema</taxon>
    </lineage>
</organism>
<comment type="caution">
    <text evidence="2">The sequence shown here is derived from an EMBL/GenBank/DDBJ whole genome shotgun (WGS) entry which is preliminary data.</text>
</comment>
<sequence>MSETPKISVIVPVYNTARYLARCLDSIAAQTFTDWECVCVDDGSPDESGAGLI</sequence>
<dbReference type="EMBL" id="JADIMS010000059">
    <property type="protein sequence ID" value="MBO8450212.1"/>
    <property type="molecule type" value="Genomic_DNA"/>
</dbReference>
<evidence type="ECO:0000313" key="3">
    <source>
        <dbReference type="Proteomes" id="UP000823616"/>
    </source>
</evidence>
<dbReference type="Proteomes" id="UP000823616">
    <property type="component" value="Unassembled WGS sequence"/>
</dbReference>
<dbReference type="GO" id="GO:0016758">
    <property type="term" value="F:hexosyltransferase activity"/>
    <property type="evidence" value="ECO:0007669"/>
    <property type="project" value="UniProtKB-ARBA"/>
</dbReference>
<dbReference type="InterPro" id="IPR001173">
    <property type="entry name" value="Glyco_trans_2-like"/>
</dbReference>
<dbReference type="InterPro" id="IPR029044">
    <property type="entry name" value="Nucleotide-diphossugar_trans"/>
</dbReference>
<evidence type="ECO:0000259" key="1">
    <source>
        <dbReference type="Pfam" id="PF00535"/>
    </source>
</evidence>
<protein>
    <submittedName>
        <fullName evidence="2">Glycosyltransferase</fullName>
    </submittedName>
</protein>
<dbReference type="Pfam" id="PF00535">
    <property type="entry name" value="Glycos_transf_2"/>
    <property type="match status" value="1"/>
</dbReference>
<evidence type="ECO:0000313" key="2">
    <source>
        <dbReference type="EMBL" id="MBO8450212.1"/>
    </source>
</evidence>
<dbReference type="CDD" id="cd00761">
    <property type="entry name" value="Glyco_tranf_GTA_type"/>
    <property type="match status" value="1"/>
</dbReference>
<accession>A0A9D9HHB2</accession>
<dbReference type="SUPFAM" id="SSF53448">
    <property type="entry name" value="Nucleotide-diphospho-sugar transferases"/>
    <property type="match status" value="1"/>
</dbReference>
<reference evidence="2" key="1">
    <citation type="submission" date="2020-10" db="EMBL/GenBank/DDBJ databases">
        <authorList>
            <person name="Gilroy R."/>
        </authorList>
    </citation>
    <scope>NUCLEOTIDE SEQUENCE</scope>
    <source>
        <strain evidence="2">B3-4054</strain>
    </source>
</reference>
<dbReference type="Gene3D" id="3.90.550.10">
    <property type="entry name" value="Spore Coat Polysaccharide Biosynthesis Protein SpsA, Chain A"/>
    <property type="match status" value="1"/>
</dbReference>
<feature type="domain" description="Glycosyltransferase 2-like" evidence="1">
    <location>
        <begin position="8"/>
        <end position="49"/>
    </location>
</feature>